<keyword evidence="9" id="KW-1185">Reference proteome</keyword>
<keyword evidence="2 6" id="KW-0489">Methyltransferase</keyword>
<dbReference type="Gene3D" id="3.30.70.1170">
    <property type="entry name" value="Sun protein, domain 3"/>
    <property type="match status" value="1"/>
</dbReference>
<dbReference type="Pfam" id="PF01189">
    <property type="entry name" value="Methyltr_RsmB-F"/>
    <property type="match status" value="1"/>
</dbReference>
<dbReference type="EMBL" id="JAFBER010000014">
    <property type="protein sequence ID" value="MBM7645950.1"/>
    <property type="molecule type" value="Genomic_DNA"/>
</dbReference>
<name>A0ABS2Q0Y4_9BACL</name>
<dbReference type="PRINTS" id="PR02008">
    <property type="entry name" value="RCMTFAMILY"/>
</dbReference>
<comment type="caution">
    <text evidence="8">The sequence shown here is derived from an EMBL/GenBank/DDBJ whole genome shotgun (WGS) entry which is preliminary data.</text>
</comment>
<evidence type="ECO:0000313" key="9">
    <source>
        <dbReference type="Proteomes" id="UP000808914"/>
    </source>
</evidence>
<dbReference type="InterPro" id="IPR029063">
    <property type="entry name" value="SAM-dependent_MTases_sf"/>
</dbReference>
<feature type="binding site" evidence="6">
    <location>
        <begin position="109"/>
        <end position="115"/>
    </location>
    <ligand>
        <name>S-adenosyl-L-methionine</name>
        <dbReference type="ChEBI" id="CHEBI:59789"/>
    </ligand>
</feature>
<feature type="binding site" evidence="6">
    <location>
        <position position="133"/>
    </location>
    <ligand>
        <name>S-adenosyl-L-methionine</name>
        <dbReference type="ChEBI" id="CHEBI:59789"/>
    </ligand>
</feature>
<evidence type="ECO:0000256" key="6">
    <source>
        <dbReference type="PROSITE-ProRule" id="PRU01023"/>
    </source>
</evidence>
<protein>
    <submittedName>
        <fullName evidence="8">NOL1/NOP2/sun family putative RNA methylase</fullName>
    </submittedName>
</protein>
<dbReference type="GO" id="GO:0008168">
    <property type="term" value="F:methyltransferase activity"/>
    <property type="evidence" value="ECO:0007669"/>
    <property type="project" value="UniProtKB-KW"/>
</dbReference>
<dbReference type="Pfam" id="PF17126">
    <property type="entry name" value="RsmF_methylt_CI"/>
    <property type="match status" value="1"/>
</dbReference>
<dbReference type="SUPFAM" id="SSF53335">
    <property type="entry name" value="S-adenosyl-L-methionine-dependent methyltransferases"/>
    <property type="match status" value="1"/>
</dbReference>
<keyword evidence="4 6" id="KW-0949">S-adenosyl-L-methionine</keyword>
<evidence type="ECO:0000256" key="2">
    <source>
        <dbReference type="ARBA" id="ARBA00022603"/>
    </source>
</evidence>
<dbReference type="Gene3D" id="3.40.50.150">
    <property type="entry name" value="Vaccinia Virus protein VP39"/>
    <property type="match status" value="1"/>
</dbReference>
<dbReference type="InterPro" id="IPR031341">
    <property type="entry name" value="Methyltr_RsmF_N"/>
</dbReference>
<dbReference type="InterPro" id="IPR023267">
    <property type="entry name" value="RCMT"/>
</dbReference>
<dbReference type="PANTHER" id="PTHR22807">
    <property type="entry name" value="NOP2 YEAST -RELATED NOL1/NOP2/FMU SUN DOMAIN-CONTAINING"/>
    <property type="match status" value="1"/>
</dbReference>
<dbReference type="PROSITE" id="PS51686">
    <property type="entry name" value="SAM_MT_RSMB_NOP"/>
    <property type="match status" value="1"/>
</dbReference>
<dbReference type="Gene3D" id="2.30.130.60">
    <property type="match status" value="1"/>
</dbReference>
<dbReference type="Pfam" id="PF13636">
    <property type="entry name" value="Methyltranf_PUA"/>
    <property type="match status" value="1"/>
</dbReference>
<dbReference type="PANTHER" id="PTHR22807:SF30">
    <property type="entry name" value="28S RRNA (CYTOSINE(4447)-C(5))-METHYLTRANSFERASE-RELATED"/>
    <property type="match status" value="1"/>
</dbReference>
<gene>
    <name evidence="8" type="ORF">JOD45_002175</name>
</gene>
<keyword evidence="1" id="KW-0963">Cytoplasm</keyword>
<dbReference type="Pfam" id="PF17125">
    <property type="entry name" value="Methyltr_RsmF_N"/>
    <property type="match status" value="1"/>
</dbReference>
<keyword evidence="5 6" id="KW-0694">RNA-binding</keyword>
<dbReference type="NCBIfam" id="TIGR00446">
    <property type="entry name" value="nop2p"/>
    <property type="match status" value="1"/>
</dbReference>
<dbReference type="InterPro" id="IPR027391">
    <property type="entry name" value="Nol1_Nop2_Fmu_2"/>
</dbReference>
<dbReference type="InterPro" id="IPR031340">
    <property type="entry name" value="RsmF_methylt_CI"/>
</dbReference>
<feature type="domain" description="SAM-dependent MTase RsmB/NOP-type" evidence="7">
    <location>
        <begin position="22"/>
        <end position="302"/>
    </location>
</feature>
<accession>A0ABS2Q0Y4</accession>
<dbReference type="Proteomes" id="UP000808914">
    <property type="component" value="Unassembled WGS sequence"/>
</dbReference>
<comment type="caution">
    <text evidence="6">Lacks conserved residue(s) required for the propagation of feature annotation.</text>
</comment>
<dbReference type="GO" id="GO:0032259">
    <property type="term" value="P:methylation"/>
    <property type="evidence" value="ECO:0007669"/>
    <property type="project" value="UniProtKB-KW"/>
</dbReference>
<sequence>MQLPADFIHRMKTMLQDDSERFFSSYKDNKASGLRVNTLKIDVEAFKNLAPFPIDSIPFCRTGFYYHPADEPGKHPYHHAGLYYIQEPSAMFVAEVLDAKPGERILDLCAAPGGKSTQIAGAMKNQGILVANDIHPKRVKALSENIERMGASHAIVTNETPEKLANHFQGYFDKIVVDAPCSGEGMFRKDPEAVKYWSLDHVEHCASLQKDILESAYKMLKEGGILVYSTCTFSPSENEQMIEKLIDKHPDMQLMPIDKGHGINSGQPDWTESKLQSLHLTARLWPHHLKGEGHFVAKLQKNGRPTKHSIRLAKGISKKININDYRTFEKQALNISIQQPLFSKNSQLYALPDHCPDFTGLKVIRPGLHLGELKKNRFEPNHALAHGLPIDSYRHKVDLSLNDDSWKKYLRGETLQTGGDRGWCAVTIEGFPLGWGKEVKGTLKNFYPKGLRVNVK</sequence>
<evidence type="ECO:0000256" key="5">
    <source>
        <dbReference type="ARBA" id="ARBA00022884"/>
    </source>
</evidence>
<dbReference type="CDD" id="cd21147">
    <property type="entry name" value="RsmF_methylt_CTD1"/>
    <property type="match status" value="1"/>
</dbReference>
<keyword evidence="3 6" id="KW-0808">Transferase</keyword>
<reference evidence="8 9" key="1">
    <citation type="submission" date="2021-01" db="EMBL/GenBank/DDBJ databases">
        <title>Genomic Encyclopedia of Type Strains, Phase IV (KMG-IV): sequencing the most valuable type-strain genomes for metagenomic binning, comparative biology and taxonomic classification.</title>
        <authorList>
            <person name="Goeker M."/>
        </authorList>
    </citation>
    <scope>NUCLEOTIDE SEQUENCE [LARGE SCALE GENOMIC DNA]</scope>
    <source>
        <strain evidence="8 9">DSM 28236</strain>
    </source>
</reference>
<dbReference type="InterPro" id="IPR011023">
    <property type="entry name" value="Nop2p"/>
</dbReference>
<organism evidence="8 9">
    <name type="scientific">Scopulibacillus daqui</name>
    <dbReference type="NCBI Taxonomy" id="1469162"/>
    <lineage>
        <taxon>Bacteria</taxon>
        <taxon>Bacillati</taxon>
        <taxon>Bacillota</taxon>
        <taxon>Bacilli</taxon>
        <taxon>Bacillales</taxon>
        <taxon>Sporolactobacillaceae</taxon>
        <taxon>Scopulibacillus</taxon>
    </lineage>
</organism>
<feature type="active site" description="Nucleophile" evidence="6">
    <location>
        <position position="231"/>
    </location>
</feature>
<dbReference type="InterPro" id="IPR001678">
    <property type="entry name" value="MeTrfase_RsmB-F_NOP2_dom"/>
</dbReference>
<comment type="similarity">
    <text evidence="6">Belongs to the class I-like SAM-binding methyltransferase superfamily. RsmB/NOP family.</text>
</comment>
<dbReference type="CDD" id="cd02440">
    <property type="entry name" value="AdoMet_MTases"/>
    <property type="match status" value="1"/>
</dbReference>
<evidence type="ECO:0000256" key="4">
    <source>
        <dbReference type="ARBA" id="ARBA00022691"/>
    </source>
</evidence>
<dbReference type="InterPro" id="IPR049560">
    <property type="entry name" value="MeTrfase_RsmB-F_NOP2_cat"/>
</dbReference>
<evidence type="ECO:0000313" key="8">
    <source>
        <dbReference type="EMBL" id="MBM7645950.1"/>
    </source>
</evidence>
<feature type="binding site" evidence="6">
    <location>
        <position position="178"/>
    </location>
    <ligand>
        <name>S-adenosyl-L-methionine</name>
        <dbReference type="ChEBI" id="CHEBI:59789"/>
    </ligand>
</feature>
<evidence type="ECO:0000259" key="7">
    <source>
        <dbReference type="PROSITE" id="PS51686"/>
    </source>
</evidence>
<evidence type="ECO:0000256" key="3">
    <source>
        <dbReference type="ARBA" id="ARBA00022679"/>
    </source>
</evidence>
<proteinExistence type="inferred from homology"/>
<evidence type="ECO:0000256" key="1">
    <source>
        <dbReference type="ARBA" id="ARBA00022490"/>
    </source>
</evidence>